<name>G2GX27_9ENTR</name>
<dbReference type="EMBL" id="AGCA01000061">
    <property type="protein sequence ID" value="EGY29702.1"/>
    <property type="molecule type" value="Genomic_DNA"/>
</dbReference>
<gene>
    <name evidence="2" type="ORF">Rin_00003120</name>
</gene>
<dbReference type="RefSeq" id="WP_006705946.1">
    <property type="nucleotide sequence ID" value="NZ_AGCA01000061.1"/>
</dbReference>
<evidence type="ECO:0000313" key="2">
    <source>
        <dbReference type="EMBL" id="EGY29702.1"/>
    </source>
</evidence>
<proteinExistence type="predicted"/>
<dbReference type="Proteomes" id="UP000004116">
    <property type="component" value="Unassembled WGS sequence"/>
</dbReference>
<accession>G2GX27</accession>
<keyword evidence="3" id="KW-1185">Reference proteome</keyword>
<reference evidence="2 3" key="1">
    <citation type="journal article" date="2012" name="Genome Res.">
        <title>Genomic basis of endosymbiont-conferred protection against an insect parasitoid.</title>
        <authorList>
            <person name="Hansen A.K."/>
            <person name="Vorburger C."/>
            <person name="Moran N.A."/>
        </authorList>
    </citation>
    <scope>NUCLEOTIDE SEQUENCE [LARGE SCALE GENOMIC DNA]</scope>
    <source>
        <strain evidence="3">R5.15</strain>
    </source>
</reference>
<organism evidence="2 3">
    <name type="scientific">Candidatus Regiella insecticola 5.15</name>
    <dbReference type="NCBI Taxonomy" id="1005043"/>
    <lineage>
        <taxon>Bacteria</taxon>
        <taxon>Pseudomonadati</taxon>
        <taxon>Pseudomonadota</taxon>
        <taxon>Gammaproteobacteria</taxon>
        <taxon>Enterobacterales</taxon>
        <taxon>Enterobacteriaceae</taxon>
        <taxon>aphid secondary symbionts</taxon>
        <taxon>Candidatus Regiella</taxon>
    </lineage>
</organism>
<comment type="caution">
    <text evidence="2">The sequence shown here is derived from an EMBL/GenBank/DDBJ whole genome shotgun (WGS) entry which is preliminary data.</text>
</comment>
<protein>
    <submittedName>
        <fullName evidence="2">Uncharacterized protein</fullName>
    </submittedName>
</protein>
<evidence type="ECO:0000313" key="3">
    <source>
        <dbReference type="Proteomes" id="UP000004116"/>
    </source>
</evidence>
<feature type="region of interest" description="Disordered" evidence="1">
    <location>
        <begin position="49"/>
        <end position="71"/>
    </location>
</feature>
<dbReference type="AlphaFoldDB" id="G2GX27"/>
<sequence>MESIQEKSTAKKCQIVVTGTAEESKAGAAQQVDLLTKFISSLSTPKEKAEMADVARSPFHTKTSRPPTKPPSVALDKCYDFTHYGTDSRRNRRAIRFC</sequence>
<evidence type="ECO:0000256" key="1">
    <source>
        <dbReference type="SAM" id="MobiDB-lite"/>
    </source>
</evidence>